<evidence type="ECO:0000313" key="2">
    <source>
        <dbReference type="Proteomes" id="UP001497623"/>
    </source>
</evidence>
<dbReference type="InterPro" id="IPR016024">
    <property type="entry name" value="ARM-type_fold"/>
</dbReference>
<proteinExistence type="predicted"/>
<feature type="non-terminal residue" evidence="1">
    <location>
        <position position="761"/>
    </location>
</feature>
<reference evidence="1 2" key="1">
    <citation type="submission" date="2024-05" db="EMBL/GenBank/DDBJ databases">
        <authorList>
            <person name="Wallberg A."/>
        </authorList>
    </citation>
    <scope>NUCLEOTIDE SEQUENCE [LARGE SCALE GENOMIC DNA]</scope>
</reference>
<dbReference type="AlphaFoldDB" id="A0AAV2PP43"/>
<name>A0AAV2PP43_MEGNR</name>
<protein>
    <submittedName>
        <fullName evidence="1">Uncharacterized protein</fullName>
    </submittedName>
</protein>
<organism evidence="1 2">
    <name type="scientific">Meganyctiphanes norvegica</name>
    <name type="common">Northern krill</name>
    <name type="synonym">Thysanopoda norvegica</name>
    <dbReference type="NCBI Taxonomy" id="48144"/>
    <lineage>
        <taxon>Eukaryota</taxon>
        <taxon>Metazoa</taxon>
        <taxon>Ecdysozoa</taxon>
        <taxon>Arthropoda</taxon>
        <taxon>Crustacea</taxon>
        <taxon>Multicrustacea</taxon>
        <taxon>Malacostraca</taxon>
        <taxon>Eumalacostraca</taxon>
        <taxon>Eucarida</taxon>
        <taxon>Euphausiacea</taxon>
        <taxon>Euphausiidae</taxon>
        <taxon>Meganyctiphanes</taxon>
    </lineage>
</organism>
<sequence length="761" mass="85388">MSCPRRYQPHVLDTLFTLLRSLPDQPGPQFGMYCVNHLLLPLMQGWLRRSYMHESSQVWDFAASFKQYTGLTSDLVLEYLNNLAKKGVLEECVGGLLMLQQCLLVLVECITHHNESISRLGAACIRHLVTSCGANLPSLYWDVVVATLHRASIVALYPLYQLMTLFHPDSPNFYGDVGQVKVAARRDCTSKDSERLRQLSHQVFLLDSQRNCLSTSIDNPDAEDRSFIFLLYSKNAQIPSTPTINNSDGLNGNEPMRVPFRTLVVGLLSHQILIQTLGNLLVQGSPHIIPSLANVLLQGVDFSKGESENGRVAESEGKVPGFLPYMSSEHIHILLDALQLSYTAAVEFDRRPGLKFLIQKVAQAERAGNLYKQAGASWTLRMVTLFDLTLSQVKHGLGLEDVKSVLEKDVRTKKTVRDDDNDKNIEISKENKKEEAAQNDDADNANLMKKIKRPTELLTKDVNKYIQLLRDSFTELCDVYLDLVIDRDGHYSAMDKVSSEPIFFLTIQADEFPTDHRKSLAEWGKSLEDFSKRFEKPKSEEKEDGLQEHLSGTMTLGAGFAKESIEGNECSRKSQVPSEKRPFSLADLAREYSSDSDDSDFPDFAEGGDSGVCSLAGAEQSIYRVATEKDIASMMSDYRRRKHHHSLPATQCIEPRRANPFLANKTPPLTPIEPVPPEIEEQRSKSFLKDSEAHLSVWTEMVVTVFDLLSQLSDGELRPLLPLLFPTIRSLTAHAHDPHLRQVVAELLTRVATLYGFSPAE</sequence>
<keyword evidence="2" id="KW-1185">Reference proteome</keyword>
<accession>A0AAV2PP43</accession>
<comment type="caution">
    <text evidence="1">The sequence shown here is derived from an EMBL/GenBank/DDBJ whole genome shotgun (WGS) entry which is preliminary data.</text>
</comment>
<gene>
    <name evidence="1" type="ORF">MNOR_LOCUS2934</name>
</gene>
<dbReference type="SUPFAM" id="SSF48371">
    <property type="entry name" value="ARM repeat"/>
    <property type="match status" value="1"/>
</dbReference>
<evidence type="ECO:0000313" key="1">
    <source>
        <dbReference type="EMBL" id="CAL4062919.1"/>
    </source>
</evidence>
<dbReference type="Proteomes" id="UP001497623">
    <property type="component" value="Unassembled WGS sequence"/>
</dbReference>
<dbReference type="EMBL" id="CAXKWB010000953">
    <property type="protein sequence ID" value="CAL4062919.1"/>
    <property type="molecule type" value="Genomic_DNA"/>
</dbReference>